<dbReference type="AlphaFoldDB" id="A0A7H4MKJ4"/>
<name>A0A7H4MKJ4_KLEVA</name>
<gene>
    <name evidence="1" type="ORF">NCTC9177_04743</name>
</gene>
<sequence length="50" mass="5872">MILISVDQIVFFQLCDYFRVKTACSDTKKHLFSSLYCYFNKGCSSSIWHP</sequence>
<comment type="caution">
    <text evidence="1">The sequence shown here is derived from an EMBL/GenBank/DDBJ whole genome shotgun (WGS) entry which is preliminary data.</text>
</comment>
<accession>A0A7H4MKJ4</accession>
<dbReference type="EMBL" id="UGKR01000003">
    <property type="protein sequence ID" value="STS90844.1"/>
    <property type="molecule type" value="Genomic_DNA"/>
</dbReference>
<reference evidence="1 2" key="1">
    <citation type="submission" date="2018-06" db="EMBL/GenBank/DDBJ databases">
        <authorList>
            <consortium name="Pathogen Informatics"/>
            <person name="Doyle S."/>
        </authorList>
    </citation>
    <scope>NUCLEOTIDE SEQUENCE [LARGE SCALE GENOMIC DNA]</scope>
    <source>
        <strain evidence="1 2">NCTC9177</strain>
    </source>
</reference>
<organism evidence="1 2">
    <name type="scientific">Klebsiella variicola</name>
    <dbReference type="NCBI Taxonomy" id="244366"/>
    <lineage>
        <taxon>Bacteria</taxon>
        <taxon>Pseudomonadati</taxon>
        <taxon>Pseudomonadota</taxon>
        <taxon>Gammaproteobacteria</taxon>
        <taxon>Enterobacterales</taxon>
        <taxon>Enterobacteriaceae</taxon>
        <taxon>Klebsiella/Raoultella group</taxon>
        <taxon>Klebsiella</taxon>
        <taxon>Klebsiella pneumoniae complex</taxon>
    </lineage>
</organism>
<dbReference type="Proteomes" id="UP000254545">
    <property type="component" value="Unassembled WGS sequence"/>
</dbReference>
<evidence type="ECO:0000313" key="2">
    <source>
        <dbReference type="Proteomes" id="UP000254545"/>
    </source>
</evidence>
<proteinExistence type="predicted"/>
<evidence type="ECO:0000313" key="1">
    <source>
        <dbReference type="EMBL" id="STS90844.1"/>
    </source>
</evidence>
<protein>
    <submittedName>
        <fullName evidence="1">Uncharacterized protein</fullName>
    </submittedName>
</protein>